<dbReference type="InterPro" id="IPR051043">
    <property type="entry name" value="Sulfatase_Mod_Factor_Kinase"/>
</dbReference>
<dbReference type="PANTHER" id="PTHR23150">
    <property type="entry name" value="SULFATASE MODIFYING FACTOR 1, 2"/>
    <property type="match status" value="1"/>
</dbReference>
<protein>
    <submittedName>
        <fullName evidence="3">Formylglycine-generating enzyme required for sulfatase activity</fullName>
    </submittedName>
</protein>
<proteinExistence type="predicted"/>
<dbReference type="Gene3D" id="3.90.1580.10">
    <property type="entry name" value="paralog of FGE (formylglycine-generating enzyme)"/>
    <property type="match status" value="1"/>
</dbReference>
<dbReference type="AlphaFoldDB" id="A0A4R6RXF6"/>
<evidence type="ECO:0000313" key="3">
    <source>
        <dbReference type="EMBL" id="TDP91514.1"/>
    </source>
</evidence>
<dbReference type="InterPro" id="IPR016187">
    <property type="entry name" value="CTDL_fold"/>
</dbReference>
<dbReference type="InterPro" id="IPR005532">
    <property type="entry name" value="SUMF_dom"/>
</dbReference>
<sequence length="358" mass="38381">MSQDRHALNAEISPCCAPAPTVAPGDANEPTRLELNRAGTSAVSGATQHAFTTTALGRHTMEQCAIPAGSFTMGDATGDGLAADGELPVHEVSLDAFTIDATPVTVAQFERFVTATGFVTDAERLGVSAVFHLLVDAPTADVTGPIQGTPWWIGVRRASWRAPGGMGRGTASAGNGDHPVVHVSWDDAQAYCEWAGRRLPTEAEWERASRGGISEACYPWGNEPIDGSDGVWRANVWQGSFPVHNTAGDGWLGTAPVRSYAPNGFGLWQTVGNVWEWCADGYDARAYEQHAAHNPRGPAVTHERVLRGGSYLCHPSYCNRYRNSARSRNSRDSTMGNAGFRTVAQHGDQSLSWPHLTE</sequence>
<evidence type="ECO:0000259" key="2">
    <source>
        <dbReference type="Pfam" id="PF03781"/>
    </source>
</evidence>
<dbReference type="Pfam" id="PF03781">
    <property type="entry name" value="FGE-sulfatase"/>
    <property type="match status" value="1"/>
</dbReference>
<feature type="domain" description="Sulfatase-modifying factor enzyme-like" evidence="2">
    <location>
        <begin position="63"/>
        <end position="343"/>
    </location>
</feature>
<feature type="region of interest" description="Disordered" evidence="1">
    <location>
        <begin position="1"/>
        <end position="30"/>
    </location>
</feature>
<dbReference type="InterPro" id="IPR042095">
    <property type="entry name" value="SUMF_sf"/>
</dbReference>
<evidence type="ECO:0000256" key="1">
    <source>
        <dbReference type="SAM" id="MobiDB-lite"/>
    </source>
</evidence>
<dbReference type="SUPFAM" id="SSF56436">
    <property type="entry name" value="C-type lectin-like"/>
    <property type="match status" value="1"/>
</dbReference>
<organism evidence="3 4">
    <name type="scientific">Leucobacter luti</name>
    <dbReference type="NCBI Taxonomy" id="340320"/>
    <lineage>
        <taxon>Bacteria</taxon>
        <taxon>Bacillati</taxon>
        <taxon>Actinomycetota</taxon>
        <taxon>Actinomycetes</taxon>
        <taxon>Micrococcales</taxon>
        <taxon>Microbacteriaceae</taxon>
        <taxon>Leucobacter</taxon>
    </lineage>
</organism>
<dbReference type="GO" id="GO:0120147">
    <property type="term" value="F:formylglycine-generating oxidase activity"/>
    <property type="evidence" value="ECO:0007669"/>
    <property type="project" value="TreeGrafter"/>
</dbReference>
<accession>A0A4R6RXF6</accession>
<evidence type="ECO:0000313" key="4">
    <source>
        <dbReference type="Proteomes" id="UP000295601"/>
    </source>
</evidence>
<dbReference type="PANTHER" id="PTHR23150:SF19">
    <property type="entry name" value="FORMYLGLYCINE-GENERATING ENZYME"/>
    <property type="match status" value="1"/>
</dbReference>
<reference evidence="3 4" key="1">
    <citation type="submission" date="2019-03" db="EMBL/GenBank/DDBJ databases">
        <title>Genomic analyses of the natural microbiome of Caenorhabditis elegans.</title>
        <authorList>
            <person name="Samuel B."/>
        </authorList>
    </citation>
    <scope>NUCLEOTIDE SEQUENCE [LARGE SCALE GENOMIC DNA]</scope>
    <source>
        <strain evidence="3 4">JUb18</strain>
    </source>
</reference>
<dbReference type="Proteomes" id="UP000295601">
    <property type="component" value="Unassembled WGS sequence"/>
</dbReference>
<name>A0A4R6RXF6_9MICO</name>
<comment type="caution">
    <text evidence="3">The sequence shown here is derived from an EMBL/GenBank/DDBJ whole genome shotgun (WGS) entry which is preliminary data.</text>
</comment>
<keyword evidence="4" id="KW-1185">Reference proteome</keyword>
<gene>
    <name evidence="3" type="ORF">EDF62_2131</name>
</gene>
<dbReference type="EMBL" id="SNYA01000005">
    <property type="protein sequence ID" value="TDP91514.1"/>
    <property type="molecule type" value="Genomic_DNA"/>
</dbReference>